<comment type="caution">
    <text evidence="24">The sequence shown here is derived from an EMBL/GenBank/DDBJ whole genome shotgun (WGS) entry which is preliminary data.</text>
</comment>
<protein>
    <recommendedName>
        <fullName evidence="10">Multifunctional tryptophan biosynthesis protein</fullName>
        <ecNumber evidence="8">4.1.1.48</ecNumber>
        <ecNumber evidence="7">4.1.3.27</ecNumber>
        <ecNumber evidence="9">5.3.1.24</ecNumber>
    </recommendedName>
</protein>
<proteinExistence type="inferred from homology"/>
<keyword evidence="15" id="KW-0057">Aromatic amino acid biosynthesis</keyword>
<dbReference type="CDD" id="cd01743">
    <property type="entry name" value="GATase1_Anthranilate_Synthase"/>
    <property type="match status" value="1"/>
</dbReference>
<evidence type="ECO:0000256" key="17">
    <source>
        <dbReference type="ARBA" id="ARBA00023239"/>
    </source>
</evidence>
<dbReference type="InterPro" id="IPR013785">
    <property type="entry name" value="Aldolase_TIM"/>
</dbReference>
<evidence type="ECO:0000256" key="5">
    <source>
        <dbReference type="ARBA" id="ARBA00004696"/>
    </source>
</evidence>
<evidence type="ECO:0000256" key="11">
    <source>
        <dbReference type="ARBA" id="ARBA00022605"/>
    </source>
</evidence>
<evidence type="ECO:0000259" key="21">
    <source>
        <dbReference type="Pfam" id="PF00117"/>
    </source>
</evidence>
<dbReference type="PRINTS" id="PR00096">
    <property type="entry name" value="GATASE"/>
</dbReference>
<dbReference type="HAMAP" id="MF_00135">
    <property type="entry name" value="PRAI"/>
    <property type="match status" value="1"/>
</dbReference>
<feature type="domain" description="Glutamine amidotransferase" evidence="21">
    <location>
        <begin position="51"/>
        <end position="237"/>
    </location>
</feature>
<dbReference type="EC" id="5.3.1.24" evidence="9"/>
<evidence type="ECO:0000256" key="6">
    <source>
        <dbReference type="ARBA" id="ARBA00004873"/>
    </source>
</evidence>
<dbReference type="GO" id="GO:0004640">
    <property type="term" value="F:phosphoribosylanthranilate isomerase activity"/>
    <property type="evidence" value="ECO:0007669"/>
    <property type="project" value="UniProtKB-EC"/>
</dbReference>
<comment type="pathway">
    <text evidence="5">Amino-acid biosynthesis; L-tryptophan biosynthesis; L-tryptophan from chorismate: step 4/5.</text>
</comment>
<evidence type="ECO:0000313" key="24">
    <source>
        <dbReference type="EMBL" id="ORZ37464.1"/>
    </source>
</evidence>
<dbReference type="PANTHER" id="PTHR43418">
    <property type="entry name" value="MULTIFUNCTIONAL TRYPTOPHAN BIOSYNTHESIS PROTEIN-RELATED"/>
    <property type="match status" value="1"/>
</dbReference>
<dbReference type="PANTHER" id="PTHR43418:SF4">
    <property type="entry name" value="MULTIFUNCTIONAL TRYPTOPHAN BIOSYNTHESIS PROTEIN"/>
    <property type="match status" value="1"/>
</dbReference>
<dbReference type="Gene3D" id="3.40.50.880">
    <property type="match status" value="1"/>
</dbReference>
<comment type="catalytic activity">
    <reaction evidence="2">
        <text>1-(2-carboxyphenylamino)-1-deoxy-D-ribulose 5-phosphate + H(+) = (1S,2R)-1-C-(indol-3-yl)glycerol 3-phosphate + CO2 + H2O</text>
        <dbReference type="Rhea" id="RHEA:23476"/>
        <dbReference type="ChEBI" id="CHEBI:15377"/>
        <dbReference type="ChEBI" id="CHEBI:15378"/>
        <dbReference type="ChEBI" id="CHEBI:16526"/>
        <dbReference type="ChEBI" id="CHEBI:58613"/>
        <dbReference type="ChEBI" id="CHEBI:58866"/>
        <dbReference type="EC" id="4.1.1.48"/>
    </reaction>
</comment>
<keyword evidence="14" id="KW-0315">Glutamine amidotransferase</keyword>
<evidence type="ECO:0000256" key="8">
    <source>
        <dbReference type="ARBA" id="ARBA00012362"/>
    </source>
</evidence>
<keyword evidence="17" id="KW-0456">Lyase</keyword>
<keyword evidence="11" id="KW-0028">Amino-acid biosynthesis</keyword>
<dbReference type="GO" id="GO:0004425">
    <property type="term" value="F:indole-3-glycerol-phosphate synthase activity"/>
    <property type="evidence" value="ECO:0007669"/>
    <property type="project" value="UniProtKB-EC"/>
</dbReference>
<dbReference type="UniPathway" id="UPA00035">
    <property type="reaction ID" value="UER00040"/>
</dbReference>
<evidence type="ECO:0000259" key="22">
    <source>
        <dbReference type="Pfam" id="PF00218"/>
    </source>
</evidence>
<evidence type="ECO:0000313" key="25">
    <source>
        <dbReference type="Proteomes" id="UP000193411"/>
    </source>
</evidence>
<evidence type="ECO:0000256" key="1">
    <source>
        <dbReference type="ARBA" id="ARBA00001164"/>
    </source>
</evidence>
<keyword evidence="18" id="KW-0511">Multifunctional enzyme</keyword>
<evidence type="ECO:0000256" key="10">
    <source>
        <dbReference type="ARBA" id="ARBA00018819"/>
    </source>
</evidence>
<evidence type="ECO:0000256" key="14">
    <source>
        <dbReference type="ARBA" id="ARBA00022962"/>
    </source>
</evidence>
<keyword evidence="12" id="KW-0210">Decarboxylase</keyword>
<evidence type="ECO:0000256" key="16">
    <source>
        <dbReference type="ARBA" id="ARBA00023235"/>
    </source>
</evidence>
<gene>
    <name evidence="24" type="ORF">BCR44DRAFT_65460</name>
</gene>
<dbReference type="CDD" id="cd00331">
    <property type="entry name" value="IGPS"/>
    <property type="match status" value="1"/>
</dbReference>
<dbReference type="InterPro" id="IPR011060">
    <property type="entry name" value="RibuloseP-bd_barrel"/>
</dbReference>
<dbReference type="Pfam" id="PF00697">
    <property type="entry name" value="PRAI"/>
    <property type="match status" value="1"/>
</dbReference>
<feature type="region of interest" description="Disordered" evidence="20">
    <location>
        <begin position="250"/>
        <end position="271"/>
    </location>
</feature>
<dbReference type="STRING" id="765915.A0A1Y2HU22"/>
<evidence type="ECO:0000256" key="4">
    <source>
        <dbReference type="ARBA" id="ARBA00004664"/>
    </source>
</evidence>
<dbReference type="InterPro" id="IPR029062">
    <property type="entry name" value="Class_I_gatase-like"/>
</dbReference>
<dbReference type="Gene3D" id="3.20.20.70">
    <property type="entry name" value="Aldolase class I"/>
    <property type="match status" value="2"/>
</dbReference>
<dbReference type="SUPFAM" id="SSF52317">
    <property type="entry name" value="Class I glutamine amidotransferase-like"/>
    <property type="match status" value="1"/>
</dbReference>
<evidence type="ECO:0000256" key="19">
    <source>
        <dbReference type="ARBA" id="ARBA00047683"/>
    </source>
</evidence>
<comment type="catalytic activity">
    <reaction evidence="1">
        <text>N-(5-phospho-beta-D-ribosyl)anthranilate = 1-(2-carboxyphenylamino)-1-deoxy-D-ribulose 5-phosphate</text>
        <dbReference type="Rhea" id="RHEA:21540"/>
        <dbReference type="ChEBI" id="CHEBI:18277"/>
        <dbReference type="ChEBI" id="CHEBI:58613"/>
        <dbReference type="EC" id="5.3.1.24"/>
    </reaction>
</comment>
<evidence type="ECO:0000259" key="23">
    <source>
        <dbReference type="Pfam" id="PF00697"/>
    </source>
</evidence>
<keyword evidence="16" id="KW-0413">Isomerase</keyword>
<dbReference type="NCBIfam" id="TIGR00566">
    <property type="entry name" value="trpG_papA"/>
    <property type="match status" value="1"/>
</dbReference>
<comment type="function">
    <text evidence="3">Trifunctional enzyme bearing the Gln amidotransferase (GATase) domain of anthranilate synthase, indole-glycerolphosphate synthase, and phosphoribosylanthranilate isomerase activities.</text>
</comment>
<dbReference type="Pfam" id="PF00117">
    <property type="entry name" value="GATase"/>
    <property type="match status" value="1"/>
</dbReference>
<evidence type="ECO:0000256" key="15">
    <source>
        <dbReference type="ARBA" id="ARBA00023141"/>
    </source>
</evidence>
<dbReference type="Proteomes" id="UP000193411">
    <property type="component" value="Unassembled WGS sequence"/>
</dbReference>
<dbReference type="GO" id="GO:0000162">
    <property type="term" value="P:L-tryptophan biosynthetic process"/>
    <property type="evidence" value="ECO:0007669"/>
    <property type="project" value="UniProtKB-UniPathway"/>
</dbReference>
<evidence type="ECO:0000256" key="2">
    <source>
        <dbReference type="ARBA" id="ARBA00001633"/>
    </source>
</evidence>
<dbReference type="PROSITE" id="PS00614">
    <property type="entry name" value="IGPS"/>
    <property type="match status" value="1"/>
</dbReference>
<keyword evidence="25" id="KW-1185">Reference proteome</keyword>
<dbReference type="SUPFAM" id="SSF51366">
    <property type="entry name" value="Ribulose-phoshate binding barrel"/>
    <property type="match status" value="2"/>
</dbReference>
<keyword evidence="13" id="KW-0822">Tryptophan biosynthesis</keyword>
<name>A0A1Y2HU22_9FUNG</name>
<dbReference type="GO" id="GO:0005829">
    <property type="term" value="C:cytosol"/>
    <property type="evidence" value="ECO:0007669"/>
    <property type="project" value="TreeGrafter"/>
</dbReference>
<accession>A0A1Y2HU22</accession>
<dbReference type="PRINTS" id="PR00097">
    <property type="entry name" value="ANTSNTHASEII"/>
</dbReference>
<organism evidence="24 25">
    <name type="scientific">Catenaria anguillulae PL171</name>
    <dbReference type="NCBI Taxonomy" id="765915"/>
    <lineage>
        <taxon>Eukaryota</taxon>
        <taxon>Fungi</taxon>
        <taxon>Fungi incertae sedis</taxon>
        <taxon>Blastocladiomycota</taxon>
        <taxon>Blastocladiomycetes</taxon>
        <taxon>Blastocladiales</taxon>
        <taxon>Catenariaceae</taxon>
        <taxon>Catenaria</taxon>
    </lineage>
</organism>
<feature type="domain" description="Indole-3-glycerol phosphate synthase" evidence="22">
    <location>
        <begin position="277"/>
        <end position="541"/>
    </location>
</feature>
<dbReference type="FunFam" id="3.40.50.880:FF:000031">
    <property type="entry name" value="Multifunctional tryptophan biosynthesis protein"/>
    <property type="match status" value="1"/>
</dbReference>
<dbReference type="InterPro" id="IPR017926">
    <property type="entry name" value="GATASE"/>
</dbReference>
<dbReference type="InterPro" id="IPR050472">
    <property type="entry name" value="Anth_synth/Amidotransfase"/>
</dbReference>
<feature type="domain" description="N-(5'phosphoribosyl) anthranilate isomerase (PRAI)" evidence="23">
    <location>
        <begin position="628"/>
        <end position="787"/>
    </location>
</feature>
<dbReference type="Pfam" id="PF00218">
    <property type="entry name" value="IGPS"/>
    <property type="match status" value="1"/>
</dbReference>
<sequence>MAAATNGVSVTKPAPPVIKTFAPNQLPTLSSANDIYNLSTSPLSPTTPITLLIDNYDSFVFNVYQYLCAEGATVVVYRNDQITLEAIHALHRSGTLRNIVISPGPGHPADSGISPAVIRDFAGKVPILGVCLGEQAMFHVWGGRVTYAGSVVHGKTSAITHDAKGLYRGLPQGFHVTRYHSLAGEEATLPGCLEITSWTADGHVMGVRHKQFTVEGVQYHPESVMSAHGRDMVRNFLGLTGGTWADNDPSYLSGAQPLSRPESPAASGAQAQKETILEKIYRQRKLDVDTAMQLPGKSLAHLRALVAHGAAPAPIDIYARLTQAKHAPAVMAEVKRASPSKGMIDGTANAGLRALEYARAGASVISVLTEPTWFKGSLEDLKEVTGVLTTAMGADRPAVLRKDFVFCEYQLLEARAAGADAVLLIVAMLTDTDLARLLRLTRVLGMEALVEVNNADEMHRALAVGSRIIGVNNRNLHTFDVDMGTTSAVAGMVPEGVVLCALSGIAGRKDVEPYLTEGVHAVLVGEALMRAKDRAAFMRELWGVPEPTPVVSTAPEKSKTLVKICGLKTKEHALAAAKAGAHMLGFIFVPGTKRYIVPSHAREIVRAVRGITGNEPMPFAFAKTGSAAPRDLAALVAAAPVGRPLTVGVFQNASREEILTAVRESGVDLIQLHGDEDPDLATYLPLPVIKVFRPSDSPALIRSGAHVAALLDSAVGGSGLPFDWAMVPQLVGEPEEDDHVAFVLAGGLHLGNVVEAIRSTRPVGVDVSSGVEVDGVKSVELIERFIDENTAIK</sequence>
<dbReference type="InterPro" id="IPR001240">
    <property type="entry name" value="PRAI_dom"/>
</dbReference>
<evidence type="ECO:0000256" key="9">
    <source>
        <dbReference type="ARBA" id="ARBA00012572"/>
    </source>
</evidence>
<dbReference type="CDD" id="cd00405">
    <property type="entry name" value="PRAI"/>
    <property type="match status" value="1"/>
</dbReference>
<dbReference type="FunFam" id="3.20.20.70:FF:000024">
    <property type="entry name" value="Indole-3-glycerol phosphate synthase"/>
    <property type="match status" value="1"/>
</dbReference>
<reference evidence="24 25" key="1">
    <citation type="submission" date="2016-07" db="EMBL/GenBank/DDBJ databases">
        <title>Pervasive Adenine N6-methylation of Active Genes in Fungi.</title>
        <authorList>
            <consortium name="DOE Joint Genome Institute"/>
            <person name="Mondo S.J."/>
            <person name="Dannebaum R.O."/>
            <person name="Kuo R.C."/>
            <person name="Labutti K."/>
            <person name="Haridas S."/>
            <person name="Kuo A."/>
            <person name="Salamov A."/>
            <person name="Ahrendt S.R."/>
            <person name="Lipzen A."/>
            <person name="Sullivan W."/>
            <person name="Andreopoulos W.B."/>
            <person name="Clum A."/>
            <person name="Lindquist E."/>
            <person name="Daum C."/>
            <person name="Ramamoorthy G.K."/>
            <person name="Gryganskyi A."/>
            <person name="Culley D."/>
            <person name="Magnuson J.K."/>
            <person name="James T.Y."/>
            <person name="O'Malley M.A."/>
            <person name="Stajich J.E."/>
            <person name="Spatafora J.W."/>
            <person name="Visel A."/>
            <person name="Grigoriev I.V."/>
        </authorList>
    </citation>
    <scope>NUCLEOTIDE SEQUENCE [LARGE SCALE GENOMIC DNA]</scope>
    <source>
        <strain evidence="24 25">PL171</strain>
    </source>
</reference>
<dbReference type="AlphaFoldDB" id="A0A1Y2HU22"/>
<evidence type="ECO:0000256" key="20">
    <source>
        <dbReference type="SAM" id="MobiDB-lite"/>
    </source>
</evidence>
<dbReference type="OrthoDB" id="524799at2759"/>
<dbReference type="PROSITE" id="PS51273">
    <property type="entry name" value="GATASE_TYPE_1"/>
    <property type="match status" value="1"/>
</dbReference>
<dbReference type="EC" id="4.1.3.27" evidence="7"/>
<evidence type="ECO:0000256" key="3">
    <source>
        <dbReference type="ARBA" id="ARBA00003272"/>
    </source>
</evidence>
<dbReference type="GO" id="GO:0004049">
    <property type="term" value="F:anthranilate synthase activity"/>
    <property type="evidence" value="ECO:0007669"/>
    <property type="project" value="UniProtKB-EC"/>
</dbReference>
<evidence type="ECO:0000256" key="13">
    <source>
        <dbReference type="ARBA" id="ARBA00022822"/>
    </source>
</evidence>
<dbReference type="EC" id="4.1.1.48" evidence="8"/>
<dbReference type="InterPro" id="IPR001468">
    <property type="entry name" value="Indole-3-GlycerolPSynthase_CS"/>
</dbReference>
<dbReference type="InterPro" id="IPR013798">
    <property type="entry name" value="Indole-3-glycerol_P_synth_dom"/>
</dbReference>
<comment type="catalytic activity">
    <reaction evidence="19">
        <text>chorismate + L-glutamine = anthranilate + pyruvate + L-glutamate + H(+)</text>
        <dbReference type="Rhea" id="RHEA:21732"/>
        <dbReference type="ChEBI" id="CHEBI:15361"/>
        <dbReference type="ChEBI" id="CHEBI:15378"/>
        <dbReference type="ChEBI" id="CHEBI:16567"/>
        <dbReference type="ChEBI" id="CHEBI:29748"/>
        <dbReference type="ChEBI" id="CHEBI:29985"/>
        <dbReference type="ChEBI" id="CHEBI:58359"/>
        <dbReference type="EC" id="4.1.3.27"/>
    </reaction>
</comment>
<dbReference type="InterPro" id="IPR006221">
    <property type="entry name" value="TrpG/PapA_dom"/>
</dbReference>
<dbReference type="EMBL" id="MCFL01000012">
    <property type="protein sequence ID" value="ORZ37464.1"/>
    <property type="molecule type" value="Genomic_DNA"/>
</dbReference>
<comment type="pathway">
    <text evidence="4">Amino-acid biosynthesis; L-tryptophan biosynthesis; L-tryptophan from chorismate: step 3/5.</text>
</comment>
<evidence type="ECO:0000256" key="7">
    <source>
        <dbReference type="ARBA" id="ARBA00012266"/>
    </source>
</evidence>
<evidence type="ECO:0000256" key="12">
    <source>
        <dbReference type="ARBA" id="ARBA00022793"/>
    </source>
</evidence>
<evidence type="ECO:0000256" key="18">
    <source>
        <dbReference type="ARBA" id="ARBA00023268"/>
    </source>
</evidence>
<comment type="pathway">
    <text evidence="6">Amino-acid biosynthesis; L-tryptophan biosynthesis; L-tryptophan from chorismate: step 1/5.</text>
</comment>